<keyword evidence="7 10" id="KW-0804">Transcription</keyword>
<evidence type="ECO:0000313" key="12">
    <source>
        <dbReference type="Proteomes" id="UP001597079"/>
    </source>
</evidence>
<dbReference type="Gene3D" id="3.90.940.10">
    <property type="match status" value="1"/>
</dbReference>
<evidence type="ECO:0000256" key="8">
    <source>
        <dbReference type="ARBA" id="ARBA00029924"/>
    </source>
</evidence>
<organism evidence="11 12">
    <name type="scientific">Alicyclobacillus fodiniaquatilis</name>
    <dbReference type="NCBI Taxonomy" id="1661150"/>
    <lineage>
        <taxon>Bacteria</taxon>
        <taxon>Bacillati</taxon>
        <taxon>Bacillota</taxon>
        <taxon>Bacilli</taxon>
        <taxon>Bacillales</taxon>
        <taxon>Alicyclobacillaceae</taxon>
        <taxon>Alicyclobacillus</taxon>
    </lineage>
</organism>
<evidence type="ECO:0000313" key="11">
    <source>
        <dbReference type="EMBL" id="MFD1677677.1"/>
    </source>
</evidence>
<dbReference type="GO" id="GO:0003899">
    <property type="term" value="F:DNA-directed RNA polymerase activity"/>
    <property type="evidence" value="ECO:0007669"/>
    <property type="project" value="UniProtKB-EC"/>
</dbReference>
<keyword evidence="12" id="KW-1185">Reference proteome</keyword>
<dbReference type="NCBIfam" id="TIGR00690">
    <property type="entry name" value="rpoZ"/>
    <property type="match status" value="1"/>
</dbReference>
<evidence type="ECO:0000256" key="7">
    <source>
        <dbReference type="ARBA" id="ARBA00023163"/>
    </source>
</evidence>
<comment type="caution">
    <text evidence="11">The sequence shown here is derived from an EMBL/GenBank/DDBJ whole genome shotgun (WGS) entry which is preliminary data.</text>
</comment>
<proteinExistence type="inferred from homology"/>
<keyword evidence="6 10" id="KW-0548">Nucleotidyltransferase</keyword>
<evidence type="ECO:0000256" key="10">
    <source>
        <dbReference type="HAMAP-Rule" id="MF_00366"/>
    </source>
</evidence>
<evidence type="ECO:0000256" key="4">
    <source>
        <dbReference type="ARBA" id="ARBA00022478"/>
    </source>
</evidence>
<dbReference type="SMART" id="SM01409">
    <property type="entry name" value="RNA_pol_Rpb6"/>
    <property type="match status" value="1"/>
</dbReference>
<comment type="subunit">
    <text evidence="10">The RNAP catalytic core consists of 2 alpha, 1 beta, 1 beta' and 1 omega subunit. When a sigma factor is associated with the core the holoenzyme is formed, which can initiate transcription.</text>
</comment>
<dbReference type="PANTHER" id="PTHR34476">
    <property type="entry name" value="DNA-DIRECTED RNA POLYMERASE SUBUNIT OMEGA"/>
    <property type="match status" value="1"/>
</dbReference>
<dbReference type="Proteomes" id="UP001597079">
    <property type="component" value="Unassembled WGS sequence"/>
</dbReference>
<dbReference type="GO" id="GO:0000428">
    <property type="term" value="C:DNA-directed RNA polymerase complex"/>
    <property type="evidence" value="ECO:0007669"/>
    <property type="project" value="UniProtKB-KW"/>
</dbReference>
<evidence type="ECO:0000256" key="2">
    <source>
        <dbReference type="ARBA" id="ARBA00012418"/>
    </source>
</evidence>
<comment type="function">
    <text evidence="10">Promotes RNA polymerase assembly. Latches the N- and C-terminal regions of the beta' subunit thereby facilitating its interaction with the beta and alpha subunits.</text>
</comment>
<dbReference type="SUPFAM" id="SSF63562">
    <property type="entry name" value="RPB6/omega subunit-like"/>
    <property type="match status" value="1"/>
</dbReference>
<sequence>MLYPSIDSLTDMFGSKFDIVIMTATRARQLQAGAKRLSNVETSRNVTIALNEIHDKQIIFYQTKEIPRRTK</sequence>
<dbReference type="InterPro" id="IPR006110">
    <property type="entry name" value="Pol_omega/Rpo6/RPB6"/>
</dbReference>
<dbReference type="EMBL" id="JBHUCX010000099">
    <property type="protein sequence ID" value="MFD1677677.1"/>
    <property type="molecule type" value="Genomic_DNA"/>
</dbReference>
<reference evidence="12" key="1">
    <citation type="journal article" date="2019" name="Int. J. Syst. Evol. Microbiol.">
        <title>The Global Catalogue of Microorganisms (GCM) 10K type strain sequencing project: providing services to taxonomists for standard genome sequencing and annotation.</title>
        <authorList>
            <consortium name="The Broad Institute Genomics Platform"/>
            <consortium name="The Broad Institute Genome Sequencing Center for Infectious Disease"/>
            <person name="Wu L."/>
            <person name="Ma J."/>
        </authorList>
    </citation>
    <scope>NUCLEOTIDE SEQUENCE [LARGE SCALE GENOMIC DNA]</scope>
    <source>
        <strain evidence="12">CGMCC 1.12286</strain>
    </source>
</reference>
<keyword evidence="5 10" id="KW-0808">Transferase</keyword>
<dbReference type="HAMAP" id="MF_00366">
    <property type="entry name" value="RNApol_bact_RpoZ"/>
    <property type="match status" value="1"/>
</dbReference>
<dbReference type="InterPro" id="IPR036161">
    <property type="entry name" value="RPB6/omega-like_sf"/>
</dbReference>
<evidence type="ECO:0000256" key="1">
    <source>
        <dbReference type="ARBA" id="ARBA00006711"/>
    </source>
</evidence>
<evidence type="ECO:0000256" key="9">
    <source>
        <dbReference type="ARBA" id="ARBA00048552"/>
    </source>
</evidence>
<dbReference type="EC" id="2.7.7.6" evidence="2 10"/>
<protein>
    <recommendedName>
        <fullName evidence="3 10">DNA-directed RNA polymerase subunit omega</fullName>
        <shortName evidence="10">RNAP omega subunit</shortName>
        <ecNumber evidence="2 10">2.7.7.6</ecNumber>
    </recommendedName>
    <alternativeName>
        <fullName evidence="10">RNA polymerase omega subunit</fullName>
    </alternativeName>
    <alternativeName>
        <fullName evidence="8 10">Transcriptase subunit omega</fullName>
    </alternativeName>
</protein>
<dbReference type="RefSeq" id="WP_377945591.1">
    <property type="nucleotide sequence ID" value="NZ_JBHUCX010000099.1"/>
</dbReference>
<accession>A0ABW4JS35</accession>
<keyword evidence="4 10" id="KW-0240">DNA-directed RNA polymerase</keyword>
<gene>
    <name evidence="10 11" type="primary">rpoZ</name>
    <name evidence="11" type="ORF">ACFSB2_23735</name>
</gene>
<dbReference type="Pfam" id="PF01192">
    <property type="entry name" value="RNA_pol_Rpb6"/>
    <property type="match status" value="1"/>
</dbReference>
<dbReference type="PANTHER" id="PTHR34476:SF1">
    <property type="entry name" value="DNA-DIRECTED RNA POLYMERASE SUBUNIT OMEGA"/>
    <property type="match status" value="1"/>
</dbReference>
<evidence type="ECO:0000256" key="5">
    <source>
        <dbReference type="ARBA" id="ARBA00022679"/>
    </source>
</evidence>
<name>A0ABW4JS35_9BACL</name>
<comment type="catalytic activity">
    <reaction evidence="9 10">
        <text>RNA(n) + a ribonucleoside 5'-triphosphate = RNA(n+1) + diphosphate</text>
        <dbReference type="Rhea" id="RHEA:21248"/>
        <dbReference type="Rhea" id="RHEA-COMP:14527"/>
        <dbReference type="Rhea" id="RHEA-COMP:17342"/>
        <dbReference type="ChEBI" id="CHEBI:33019"/>
        <dbReference type="ChEBI" id="CHEBI:61557"/>
        <dbReference type="ChEBI" id="CHEBI:140395"/>
        <dbReference type="EC" id="2.7.7.6"/>
    </reaction>
</comment>
<dbReference type="InterPro" id="IPR003716">
    <property type="entry name" value="DNA-dir_RNA_pol_omega"/>
</dbReference>
<comment type="similarity">
    <text evidence="1 10">Belongs to the RNA polymerase subunit omega family.</text>
</comment>
<evidence type="ECO:0000256" key="3">
    <source>
        <dbReference type="ARBA" id="ARBA00013725"/>
    </source>
</evidence>
<evidence type="ECO:0000256" key="6">
    <source>
        <dbReference type="ARBA" id="ARBA00022695"/>
    </source>
</evidence>